<dbReference type="EMBL" id="MRVG01000003">
    <property type="protein sequence ID" value="PMB70560.1"/>
    <property type="molecule type" value="Genomic_DNA"/>
</dbReference>
<dbReference type="Proteomes" id="UP000235728">
    <property type="component" value="Unassembled WGS sequence"/>
</dbReference>
<organism evidence="1 2">
    <name type="scientific">Beauveria bassiana</name>
    <name type="common">White muscardine disease fungus</name>
    <name type="synonym">Tritirachium shiotae</name>
    <dbReference type="NCBI Taxonomy" id="176275"/>
    <lineage>
        <taxon>Eukaryota</taxon>
        <taxon>Fungi</taxon>
        <taxon>Dikarya</taxon>
        <taxon>Ascomycota</taxon>
        <taxon>Pezizomycotina</taxon>
        <taxon>Sordariomycetes</taxon>
        <taxon>Hypocreomycetidae</taxon>
        <taxon>Hypocreales</taxon>
        <taxon>Cordycipitaceae</taxon>
        <taxon>Beauveria</taxon>
    </lineage>
</organism>
<reference evidence="1 2" key="1">
    <citation type="journal article" date="2016" name="Appl. Microbiol. Biotechnol.">
        <title>Characterization of T-DNA insertion mutants with decreased virulence in the entomopathogenic fungus Beauveria bassiana JEF-007.</title>
        <authorList>
            <person name="Kim S."/>
            <person name="Lee S.J."/>
            <person name="Nai Y.S."/>
            <person name="Yu J.S."/>
            <person name="Lee M.R."/>
            <person name="Yang Y.T."/>
            <person name="Kim J.S."/>
        </authorList>
    </citation>
    <scope>NUCLEOTIDE SEQUENCE [LARGE SCALE GENOMIC DNA]</scope>
    <source>
        <strain evidence="1 2">JEF-007</strain>
    </source>
</reference>
<dbReference type="AlphaFoldDB" id="A0A2N6NTG7"/>
<name>A0A2N6NTG7_BEABA</name>
<comment type="caution">
    <text evidence="1">The sequence shown here is derived from an EMBL/GenBank/DDBJ whole genome shotgun (WGS) entry which is preliminary data.</text>
</comment>
<evidence type="ECO:0000313" key="2">
    <source>
        <dbReference type="Proteomes" id="UP000235728"/>
    </source>
</evidence>
<sequence>MGTERDKNARSAPVCVAPCKSVLCVSSVSKYRTEEKVDNSIKKFQRIRFDAIGDEVIRGGAQSAMSSSCRNVANNKQQEVQLQVVGFVELKQ</sequence>
<evidence type="ECO:0000313" key="1">
    <source>
        <dbReference type="EMBL" id="PMB70560.1"/>
    </source>
</evidence>
<accession>A0A2N6NTG7</accession>
<proteinExistence type="predicted"/>
<gene>
    <name evidence="1" type="ORF">BM221_003012</name>
</gene>
<protein>
    <submittedName>
        <fullName evidence="1">Uncharacterized protein</fullName>
    </submittedName>
</protein>